<proteinExistence type="predicted"/>
<feature type="domain" description="Putative restriction endonuclease" evidence="1">
    <location>
        <begin position="14"/>
        <end position="175"/>
    </location>
</feature>
<dbReference type="SUPFAM" id="SSF52980">
    <property type="entry name" value="Restriction endonuclease-like"/>
    <property type="match status" value="1"/>
</dbReference>
<keyword evidence="2" id="KW-0378">Hydrolase</keyword>
<dbReference type="AlphaFoldDB" id="A0A2S8SQP1"/>
<dbReference type="Gene3D" id="3.90.1570.10">
    <property type="entry name" value="tt1808, chain A"/>
    <property type="match status" value="1"/>
</dbReference>
<reference evidence="2 3" key="1">
    <citation type="journal article" date="2018" name="Syst. Appl. Microbiol.">
        <title>Abditibacterium utsteinense sp. nov., the first cultivated member of candidate phylum FBP, isolated from ice-free Antarctic soil samples.</title>
        <authorList>
            <person name="Tahon G."/>
            <person name="Tytgat B."/>
            <person name="Lebbe L."/>
            <person name="Carlier A."/>
            <person name="Willems A."/>
        </authorList>
    </citation>
    <scope>NUCLEOTIDE SEQUENCE [LARGE SCALE GENOMIC DNA]</scope>
    <source>
        <strain evidence="2 3">LMG 29911</strain>
    </source>
</reference>
<dbReference type="InParanoid" id="A0A2S8SQP1"/>
<dbReference type="RefSeq" id="WP_106380706.1">
    <property type="nucleotide sequence ID" value="NZ_NIGF01000015.1"/>
</dbReference>
<keyword evidence="2" id="KW-0255">Endonuclease</keyword>
<dbReference type="Proteomes" id="UP000237684">
    <property type="component" value="Unassembled WGS sequence"/>
</dbReference>
<evidence type="ECO:0000313" key="2">
    <source>
        <dbReference type="EMBL" id="PQV63113.1"/>
    </source>
</evidence>
<sequence length="205" mass="23375">MQAFQPQPLDFDALVEMENASPIRHEYIGGRLYAMAGGTVKHADVIVNVTIAVGGRLRGKPCRGSSSDQRVRTSQTATNWYYPDFLIKCPPPRFHPRDKTALLNPHAIFEVLSPETEKFDRTTKFDEYTQIEELSDYVLVSTEIARVEHFRRLGNGAWELRSYTRLDEELRLDNFGISVPLGEIYEDVEVAEQLILPQFDPDSLS</sequence>
<dbReference type="EMBL" id="NIGF01000015">
    <property type="protein sequence ID" value="PQV63113.1"/>
    <property type="molecule type" value="Genomic_DNA"/>
</dbReference>
<dbReference type="CDD" id="cd06260">
    <property type="entry name" value="DUF820-like"/>
    <property type="match status" value="1"/>
</dbReference>
<dbReference type="InterPro" id="IPR008538">
    <property type="entry name" value="Uma2"/>
</dbReference>
<accession>A0A2S8SQP1</accession>
<dbReference type="InterPro" id="IPR012296">
    <property type="entry name" value="Nuclease_put_TT1808"/>
</dbReference>
<dbReference type="PANTHER" id="PTHR36558:SF1">
    <property type="entry name" value="RESTRICTION ENDONUCLEASE DOMAIN-CONTAINING PROTEIN-RELATED"/>
    <property type="match status" value="1"/>
</dbReference>
<dbReference type="InterPro" id="IPR011335">
    <property type="entry name" value="Restrct_endonuc-II-like"/>
</dbReference>
<dbReference type="PANTHER" id="PTHR36558">
    <property type="entry name" value="GLR1098 PROTEIN"/>
    <property type="match status" value="1"/>
</dbReference>
<evidence type="ECO:0000259" key="1">
    <source>
        <dbReference type="Pfam" id="PF05685"/>
    </source>
</evidence>
<comment type="caution">
    <text evidence="2">The sequence shown here is derived from an EMBL/GenBank/DDBJ whole genome shotgun (WGS) entry which is preliminary data.</text>
</comment>
<organism evidence="2 3">
    <name type="scientific">Abditibacterium utsteinense</name>
    <dbReference type="NCBI Taxonomy" id="1960156"/>
    <lineage>
        <taxon>Bacteria</taxon>
        <taxon>Pseudomonadati</taxon>
        <taxon>Abditibacteriota</taxon>
        <taxon>Abditibacteriia</taxon>
        <taxon>Abditibacteriales</taxon>
        <taxon>Abditibacteriaceae</taxon>
        <taxon>Abditibacterium</taxon>
    </lineage>
</organism>
<gene>
    <name evidence="2" type="ORF">B1R32_11519</name>
</gene>
<dbReference type="OrthoDB" id="428347at2"/>
<name>A0A2S8SQP1_9BACT</name>
<evidence type="ECO:0000313" key="3">
    <source>
        <dbReference type="Proteomes" id="UP000237684"/>
    </source>
</evidence>
<keyword evidence="2" id="KW-0540">Nuclease</keyword>
<dbReference type="GO" id="GO:0004519">
    <property type="term" value="F:endonuclease activity"/>
    <property type="evidence" value="ECO:0007669"/>
    <property type="project" value="UniProtKB-KW"/>
</dbReference>
<dbReference type="Pfam" id="PF05685">
    <property type="entry name" value="Uma2"/>
    <property type="match status" value="1"/>
</dbReference>
<keyword evidence="3" id="KW-1185">Reference proteome</keyword>
<protein>
    <submittedName>
        <fullName evidence="2">Endonuclease, Uma2 family (Restriction endonuclease fold)</fullName>
    </submittedName>
</protein>